<evidence type="ECO:0000313" key="3">
    <source>
        <dbReference type="EMBL" id="KAL1197108.1"/>
    </source>
</evidence>
<keyword evidence="4" id="KW-1185">Reference proteome</keyword>
<gene>
    <name evidence="3" type="ORF">V5N11_001989</name>
</gene>
<comment type="caution">
    <text evidence="3">The sequence shown here is derived from an EMBL/GenBank/DDBJ whole genome shotgun (WGS) entry which is preliminary data.</text>
</comment>
<dbReference type="Proteomes" id="UP001558713">
    <property type="component" value="Unassembled WGS sequence"/>
</dbReference>
<dbReference type="PROSITE" id="PS50891">
    <property type="entry name" value="LOB"/>
    <property type="match status" value="1"/>
</dbReference>
<accession>A0ABD0ZRN9</accession>
<protein>
    <submittedName>
        <fullName evidence="3">LOB domain-containing protein 35</fullName>
    </submittedName>
</protein>
<dbReference type="PANTHER" id="PTHR31301:SF68">
    <property type="entry name" value="LOB DOMAIN-CONTAINING PROTEIN 32-RELATED"/>
    <property type="match status" value="1"/>
</dbReference>
<organism evidence="3 4">
    <name type="scientific">Cardamine amara subsp. amara</name>
    <dbReference type="NCBI Taxonomy" id="228776"/>
    <lineage>
        <taxon>Eukaryota</taxon>
        <taxon>Viridiplantae</taxon>
        <taxon>Streptophyta</taxon>
        <taxon>Embryophyta</taxon>
        <taxon>Tracheophyta</taxon>
        <taxon>Spermatophyta</taxon>
        <taxon>Magnoliopsida</taxon>
        <taxon>eudicotyledons</taxon>
        <taxon>Gunneridae</taxon>
        <taxon>Pentapetalae</taxon>
        <taxon>rosids</taxon>
        <taxon>malvids</taxon>
        <taxon>Brassicales</taxon>
        <taxon>Brassicaceae</taxon>
        <taxon>Cardamineae</taxon>
        <taxon>Cardamine</taxon>
    </lineage>
</organism>
<reference evidence="3 4" key="1">
    <citation type="submission" date="2024-04" db="EMBL/GenBank/DDBJ databases">
        <title>Genome assembly C_amara_ONT_v2.</title>
        <authorList>
            <person name="Yant L."/>
            <person name="Moore C."/>
            <person name="Slenker M."/>
        </authorList>
    </citation>
    <scope>NUCLEOTIDE SEQUENCE [LARGE SCALE GENOMIC DNA]</scope>
    <source>
        <tissue evidence="3">Leaf</tissue>
    </source>
</reference>
<feature type="domain" description="LOB" evidence="2">
    <location>
        <begin position="4"/>
        <end position="105"/>
    </location>
</feature>
<dbReference type="PANTHER" id="PTHR31301">
    <property type="entry name" value="LOB DOMAIN-CONTAINING PROTEIN 4-RELATED"/>
    <property type="match status" value="1"/>
</dbReference>
<comment type="similarity">
    <text evidence="1">Belongs to the LOB domain-containing protein family.</text>
</comment>
<proteinExistence type="inferred from homology"/>
<dbReference type="Pfam" id="PF03195">
    <property type="entry name" value="LOB"/>
    <property type="match status" value="1"/>
</dbReference>
<sequence length="171" mass="18723">MNPTSCSACMVMNRECTLGCILKPHFPSTKTGIFERLHSVFGGDNVCKILSNLQLSQRENAVKALCYEAEARKRDPISGYYGELLKHQNDLKILDEQIKRARSELASIIGPDKVPPYPNNILPTHNFLLTDHIDGRHGNAGSSTSAGPAMALGSTSVIRDTLPPPQNQNQP</sequence>
<name>A0ABD0ZRN9_CARAN</name>
<dbReference type="AlphaFoldDB" id="A0ABD0ZRN9"/>
<evidence type="ECO:0000256" key="1">
    <source>
        <dbReference type="ARBA" id="ARBA00005474"/>
    </source>
</evidence>
<evidence type="ECO:0000259" key="2">
    <source>
        <dbReference type="PROSITE" id="PS50891"/>
    </source>
</evidence>
<dbReference type="InterPro" id="IPR004883">
    <property type="entry name" value="LOB"/>
</dbReference>
<evidence type="ECO:0000313" key="4">
    <source>
        <dbReference type="Proteomes" id="UP001558713"/>
    </source>
</evidence>
<dbReference type="EMBL" id="JBANAX010000695">
    <property type="protein sequence ID" value="KAL1197108.1"/>
    <property type="molecule type" value="Genomic_DNA"/>
</dbReference>